<dbReference type="Gene3D" id="3.30.300.30">
    <property type="match status" value="1"/>
</dbReference>
<feature type="domain" description="AMP-binding enzyme C-terminal" evidence="4">
    <location>
        <begin position="447"/>
        <end position="520"/>
    </location>
</feature>
<dbReference type="Pfam" id="PF13193">
    <property type="entry name" value="AMP-binding_C"/>
    <property type="match status" value="1"/>
</dbReference>
<comment type="similarity">
    <text evidence="1">Belongs to the ATP-dependent AMP-binding enzyme family.</text>
</comment>
<dbReference type="PANTHER" id="PTHR43201">
    <property type="entry name" value="ACYL-COA SYNTHETASE"/>
    <property type="match status" value="1"/>
</dbReference>
<dbReference type="Pfam" id="PF00501">
    <property type="entry name" value="AMP-binding"/>
    <property type="match status" value="1"/>
</dbReference>
<dbReference type="InterPro" id="IPR025110">
    <property type="entry name" value="AMP-bd_C"/>
</dbReference>
<reference evidence="5" key="2">
    <citation type="journal article" date="2021" name="PeerJ">
        <title>Extensive microbial diversity within the chicken gut microbiome revealed by metagenomics and culture.</title>
        <authorList>
            <person name="Gilroy R."/>
            <person name="Ravi A."/>
            <person name="Getino M."/>
            <person name="Pursley I."/>
            <person name="Horton D.L."/>
            <person name="Alikhan N.F."/>
            <person name="Baker D."/>
            <person name="Gharbi K."/>
            <person name="Hall N."/>
            <person name="Watson M."/>
            <person name="Adriaenssens E.M."/>
            <person name="Foster-Nyarko E."/>
            <person name="Jarju S."/>
            <person name="Secka A."/>
            <person name="Antonio M."/>
            <person name="Oren A."/>
            <person name="Chaudhuri R.R."/>
            <person name="La Ragione R."/>
            <person name="Hildebrand F."/>
            <person name="Pallen M.J."/>
        </authorList>
    </citation>
    <scope>NUCLEOTIDE SEQUENCE</scope>
    <source>
        <strain evidence="5">ChiBcec7-5410</strain>
    </source>
</reference>
<organism evidence="5 6">
    <name type="scientific">Candidatus Faecivivens stercoripullorum</name>
    <dbReference type="NCBI Taxonomy" id="2840805"/>
    <lineage>
        <taxon>Bacteria</taxon>
        <taxon>Bacillati</taxon>
        <taxon>Bacillota</taxon>
        <taxon>Clostridia</taxon>
        <taxon>Eubacteriales</taxon>
        <taxon>Oscillospiraceae</taxon>
        <taxon>Oscillospiraceae incertae sedis</taxon>
        <taxon>Candidatus Faecivivens</taxon>
    </lineage>
</organism>
<dbReference type="InterPro" id="IPR042099">
    <property type="entry name" value="ANL_N_sf"/>
</dbReference>
<dbReference type="EMBL" id="DVLW01000032">
    <property type="protein sequence ID" value="HIT93795.1"/>
    <property type="molecule type" value="Genomic_DNA"/>
</dbReference>
<sequence length="546" mass="61326">MPITEILERNCKLYGDEVALVELNPEVPDDRRTWKDYELIQPTASSCYRREITWNVFNEKANRFANMLLSRGIGKGDKVAILLMNGIEWLPIYFGILKTGALAVPMNFRFSSDEIEYCLNLSEANVLLFGPEFIGRVEEIADRIMKGRLLFFVGDHCPTFAESYNLLTANCSSQSPMIKLSDQDDAVIYFSSGTTGFPKAILHNHESLMHACKVEQHHHSQTHDDVFLCIPPLYHTGAKMHWMGSFLEGGKAVLLKGTKPQFILDAVSKEKCTIVWLLVPWAQDILDAIDRGEIHLEDYELSQWRLMHIGAQPVPPSLIKRWKEIFPNHQYDTNYGLSESIGPGCVHLGVENIDKVGAIGVPGYGWQVKIMDNGTEVEKGEVGELCVKGPGVMTCYYNDPKATAAVLKDGWLYTGDMAMQDKDGFYYLVDRKKDVIITGGENLYPVQIEDFIRACPYVSDVAVIGLPDKRLGEIAAAIVQVKKGVACTEEDINRFCLGMPRYKRPRKIIFMDVPRNATGKIEKPKLREMFSADRLVGKESGITAGD</sequence>
<evidence type="ECO:0000313" key="6">
    <source>
        <dbReference type="Proteomes" id="UP000824160"/>
    </source>
</evidence>
<evidence type="ECO:0000259" key="3">
    <source>
        <dbReference type="Pfam" id="PF00501"/>
    </source>
</evidence>
<evidence type="ECO:0000256" key="2">
    <source>
        <dbReference type="ARBA" id="ARBA00022598"/>
    </source>
</evidence>
<protein>
    <submittedName>
        <fullName evidence="5">Acyl--CoA ligase</fullName>
    </submittedName>
</protein>
<evidence type="ECO:0000259" key="4">
    <source>
        <dbReference type="Pfam" id="PF13193"/>
    </source>
</evidence>
<proteinExistence type="inferred from homology"/>
<dbReference type="InterPro" id="IPR045851">
    <property type="entry name" value="AMP-bd_C_sf"/>
</dbReference>
<name>A0A9D1H4Z1_9FIRM</name>
<evidence type="ECO:0000313" key="5">
    <source>
        <dbReference type="EMBL" id="HIT93795.1"/>
    </source>
</evidence>
<gene>
    <name evidence="5" type="ORF">IAC43_01270</name>
</gene>
<dbReference type="Gene3D" id="3.40.50.12780">
    <property type="entry name" value="N-terminal domain of ligase-like"/>
    <property type="match status" value="1"/>
</dbReference>
<dbReference type="GO" id="GO:0031956">
    <property type="term" value="F:medium-chain fatty acid-CoA ligase activity"/>
    <property type="evidence" value="ECO:0007669"/>
    <property type="project" value="TreeGrafter"/>
</dbReference>
<dbReference type="SUPFAM" id="SSF56801">
    <property type="entry name" value="Acetyl-CoA synthetase-like"/>
    <property type="match status" value="1"/>
</dbReference>
<dbReference type="PROSITE" id="PS00455">
    <property type="entry name" value="AMP_BINDING"/>
    <property type="match status" value="1"/>
</dbReference>
<dbReference type="GO" id="GO:0006631">
    <property type="term" value="P:fatty acid metabolic process"/>
    <property type="evidence" value="ECO:0007669"/>
    <property type="project" value="TreeGrafter"/>
</dbReference>
<comment type="caution">
    <text evidence="5">The sequence shown here is derived from an EMBL/GenBank/DDBJ whole genome shotgun (WGS) entry which is preliminary data.</text>
</comment>
<dbReference type="AlphaFoldDB" id="A0A9D1H4Z1"/>
<dbReference type="Proteomes" id="UP000824160">
    <property type="component" value="Unassembled WGS sequence"/>
</dbReference>
<accession>A0A9D1H4Z1</accession>
<dbReference type="PANTHER" id="PTHR43201:SF5">
    <property type="entry name" value="MEDIUM-CHAIN ACYL-COA LIGASE ACSF2, MITOCHONDRIAL"/>
    <property type="match status" value="1"/>
</dbReference>
<keyword evidence="2 5" id="KW-0436">Ligase</keyword>
<feature type="domain" description="AMP-dependent synthetase/ligase" evidence="3">
    <location>
        <begin position="48"/>
        <end position="397"/>
    </location>
</feature>
<dbReference type="InterPro" id="IPR020845">
    <property type="entry name" value="AMP-binding_CS"/>
</dbReference>
<dbReference type="InterPro" id="IPR000873">
    <property type="entry name" value="AMP-dep_synth/lig_dom"/>
</dbReference>
<evidence type="ECO:0000256" key="1">
    <source>
        <dbReference type="ARBA" id="ARBA00006432"/>
    </source>
</evidence>
<reference evidence="5" key="1">
    <citation type="submission" date="2020-10" db="EMBL/GenBank/DDBJ databases">
        <authorList>
            <person name="Gilroy R."/>
        </authorList>
    </citation>
    <scope>NUCLEOTIDE SEQUENCE</scope>
    <source>
        <strain evidence="5">ChiBcec7-5410</strain>
    </source>
</reference>